<organism evidence="1 2">
    <name type="scientific">Gemmata palustris</name>
    <dbReference type="NCBI Taxonomy" id="2822762"/>
    <lineage>
        <taxon>Bacteria</taxon>
        <taxon>Pseudomonadati</taxon>
        <taxon>Planctomycetota</taxon>
        <taxon>Planctomycetia</taxon>
        <taxon>Gemmatales</taxon>
        <taxon>Gemmataceae</taxon>
        <taxon>Gemmata</taxon>
    </lineage>
</organism>
<evidence type="ECO:0000313" key="1">
    <source>
        <dbReference type="EMBL" id="MBP3960926.1"/>
    </source>
</evidence>
<comment type="caution">
    <text evidence="1">The sequence shown here is derived from an EMBL/GenBank/DDBJ whole genome shotgun (WGS) entry which is preliminary data.</text>
</comment>
<sequence length="107" mass="12019">MAEVKKNEGNPFEVLEATLAGVRITDLAAIGHRPDTYYFMVITEGGRVAWAELEGDNDQKARTWAAACAAWAAIRARAQVTVTMHYRRYTENGDWRVFEGVSRIQLS</sequence>
<reference evidence="1 2" key="1">
    <citation type="submission" date="2021-04" db="EMBL/GenBank/DDBJ databases">
        <authorList>
            <person name="Ivanova A."/>
        </authorList>
    </citation>
    <scope>NUCLEOTIDE SEQUENCE [LARGE SCALE GENOMIC DNA]</scope>
    <source>
        <strain evidence="1 2">G18</strain>
    </source>
</reference>
<name>A0ABS5C4I8_9BACT</name>
<gene>
    <name evidence="1" type="ORF">J8F10_37370</name>
</gene>
<keyword evidence="2" id="KW-1185">Reference proteome</keyword>
<dbReference type="RefSeq" id="WP_210663437.1">
    <property type="nucleotide sequence ID" value="NZ_JAGKQQ010000002.1"/>
</dbReference>
<dbReference type="Proteomes" id="UP000676565">
    <property type="component" value="Unassembled WGS sequence"/>
</dbReference>
<accession>A0ABS5C4I8</accession>
<evidence type="ECO:0000313" key="2">
    <source>
        <dbReference type="Proteomes" id="UP000676565"/>
    </source>
</evidence>
<dbReference type="EMBL" id="JAGKQQ010000002">
    <property type="protein sequence ID" value="MBP3960926.1"/>
    <property type="molecule type" value="Genomic_DNA"/>
</dbReference>
<protein>
    <submittedName>
        <fullName evidence="1">Uncharacterized protein</fullName>
    </submittedName>
</protein>
<proteinExistence type="predicted"/>